<keyword evidence="1 2" id="KW-0129">CBS domain</keyword>
<accession>A0A858R8S7</accession>
<keyword evidence="6" id="KW-1185">Reference proteome</keyword>
<feature type="domain" description="CBS" evidence="4">
    <location>
        <begin position="7"/>
        <end position="65"/>
    </location>
</feature>
<dbReference type="AlphaFoldDB" id="A0A858R8S7"/>
<reference evidence="5" key="1">
    <citation type="submission" date="2020-04" db="EMBL/GenBank/DDBJ databases">
        <title>A desert anoxygenic phototrophic bacterium fixes CO2 using RubisCO under aerobic conditions.</title>
        <authorList>
            <person name="Tang K."/>
        </authorList>
    </citation>
    <scope>NUCLEOTIDE SEQUENCE [LARGE SCALE GENOMIC DNA]</scope>
    <source>
        <strain evidence="5">MIMtkB3</strain>
    </source>
</reference>
<dbReference type="SMART" id="SM00116">
    <property type="entry name" value="CBS"/>
    <property type="match status" value="2"/>
</dbReference>
<evidence type="ECO:0000256" key="1">
    <source>
        <dbReference type="ARBA" id="ARBA00023122"/>
    </source>
</evidence>
<evidence type="ECO:0000256" key="3">
    <source>
        <dbReference type="SAM" id="MobiDB-lite"/>
    </source>
</evidence>
<dbReference type="KEGG" id="acru:HHL28_12395"/>
<protein>
    <submittedName>
        <fullName evidence="5">CBS domain-containing protein</fullName>
    </submittedName>
</protein>
<dbReference type="PANTHER" id="PTHR43080:SF2">
    <property type="entry name" value="CBS DOMAIN-CONTAINING PROTEIN"/>
    <property type="match status" value="1"/>
</dbReference>
<feature type="compositionally biased region" description="Polar residues" evidence="3">
    <location>
        <begin position="133"/>
        <end position="142"/>
    </location>
</feature>
<proteinExistence type="predicted"/>
<dbReference type="Pfam" id="PF00571">
    <property type="entry name" value="CBS"/>
    <property type="match status" value="2"/>
</dbReference>
<dbReference type="InterPro" id="IPR046342">
    <property type="entry name" value="CBS_dom_sf"/>
</dbReference>
<evidence type="ECO:0000259" key="4">
    <source>
        <dbReference type="PROSITE" id="PS51371"/>
    </source>
</evidence>
<dbReference type="InterPro" id="IPR000644">
    <property type="entry name" value="CBS_dom"/>
</dbReference>
<dbReference type="InterPro" id="IPR051257">
    <property type="entry name" value="Diverse_CBS-Domain"/>
</dbReference>
<dbReference type="CDD" id="cd04622">
    <property type="entry name" value="CBS_pair_HRP1_like"/>
    <property type="match status" value="1"/>
</dbReference>
<dbReference type="EMBL" id="CP051775">
    <property type="protein sequence ID" value="QJE73787.1"/>
    <property type="molecule type" value="Genomic_DNA"/>
</dbReference>
<evidence type="ECO:0000256" key="2">
    <source>
        <dbReference type="PROSITE-ProRule" id="PRU00703"/>
    </source>
</evidence>
<dbReference type="Proteomes" id="UP000501891">
    <property type="component" value="Chromosome"/>
</dbReference>
<name>A0A858R8S7_9PROT</name>
<evidence type="ECO:0000313" key="5">
    <source>
        <dbReference type="EMBL" id="QJE73787.1"/>
    </source>
</evidence>
<sequence length="142" mass="15182">MQIREIMTKDVELVSPNTTLQEAARKMRDADTGFLPVGENDKLVGTVTDRDITVRCVAEGANPAEAKVSDAMTDNLVYVFEDQDTAEAAQVMAEKAVKRLPVLSRDKRLVGVVSLGDVASKSDDEDVAGAAQSDISQAPSNS</sequence>
<dbReference type="Gene3D" id="3.10.580.10">
    <property type="entry name" value="CBS-domain"/>
    <property type="match status" value="1"/>
</dbReference>
<evidence type="ECO:0000313" key="6">
    <source>
        <dbReference type="Proteomes" id="UP000501891"/>
    </source>
</evidence>
<gene>
    <name evidence="5" type="ORF">HHL28_12395</name>
</gene>
<dbReference type="PANTHER" id="PTHR43080">
    <property type="entry name" value="CBS DOMAIN-CONTAINING PROTEIN CBSX3, MITOCHONDRIAL"/>
    <property type="match status" value="1"/>
</dbReference>
<feature type="region of interest" description="Disordered" evidence="3">
    <location>
        <begin position="121"/>
        <end position="142"/>
    </location>
</feature>
<dbReference type="SUPFAM" id="SSF54631">
    <property type="entry name" value="CBS-domain pair"/>
    <property type="match status" value="1"/>
</dbReference>
<dbReference type="PROSITE" id="PS51371">
    <property type="entry name" value="CBS"/>
    <property type="match status" value="2"/>
</dbReference>
<organism evidence="5 6">
    <name type="scientific">Aerophototrophica crusticola</name>
    <dbReference type="NCBI Taxonomy" id="1709002"/>
    <lineage>
        <taxon>Bacteria</taxon>
        <taxon>Pseudomonadati</taxon>
        <taxon>Pseudomonadota</taxon>
        <taxon>Alphaproteobacteria</taxon>
        <taxon>Rhodospirillales</taxon>
        <taxon>Rhodospirillaceae</taxon>
        <taxon>Aerophototrophica</taxon>
    </lineage>
</organism>
<feature type="domain" description="CBS" evidence="4">
    <location>
        <begin position="72"/>
        <end position="129"/>
    </location>
</feature>